<dbReference type="AlphaFoldDB" id="A0A4R6TFF5"/>
<protein>
    <submittedName>
        <fullName evidence="2">Uncharacterized protein</fullName>
    </submittedName>
</protein>
<evidence type="ECO:0000313" key="2">
    <source>
        <dbReference type="EMBL" id="TDQ25802.1"/>
    </source>
</evidence>
<dbReference type="OrthoDB" id="1189796at2"/>
<gene>
    <name evidence="2" type="ORF">DFQ07_2233</name>
</gene>
<feature type="transmembrane region" description="Helical" evidence="1">
    <location>
        <begin position="37"/>
        <end position="59"/>
    </location>
</feature>
<keyword evidence="1" id="KW-0472">Membrane</keyword>
<evidence type="ECO:0000256" key="1">
    <source>
        <dbReference type="SAM" id="Phobius"/>
    </source>
</evidence>
<evidence type="ECO:0000313" key="3">
    <source>
        <dbReference type="Proteomes" id="UP000295390"/>
    </source>
</evidence>
<accession>A0A4R6TFF5</accession>
<name>A0A4R6TFF5_9FLAO</name>
<feature type="transmembrane region" description="Helical" evidence="1">
    <location>
        <begin position="65"/>
        <end position="83"/>
    </location>
</feature>
<keyword evidence="3" id="KW-1185">Reference proteome</keyword>
<sequence>MEATKDMTHEKLYQKTTGFGIITYINKKINEGEKNRIGISIILITVGSMIASITAALAVDGKVNLFALIFACVTAMGANAVAISQRSFKTIAWAFIINILGNIILIFYLLM</sequence>
<organism evidence="2 3">
    <name type="scientific">Tenacibaculum caenipelagi</name>
    <dbReference type="NCBI Taxonomy" id="1325435"/>
    <lineage>
        <taxon>Bacteria</taxon>
        <taxon>Pseudomonadati</taxon>
        <taxon>Bacteroidota</taxon>
        <taxon>Flavobacteriia</taxon>
        <taxon>Flavobacteriales</taxon>
        <taxon>Flavobacteriaceae</taxon>
        <taxon>Tenacibaculum</taxon>
    </lineage>
</organism>
<dbReference type="Proteomes" id="UP000295390">
    <property type="component" value="Unassembled WGS sequence"/>
</dbReference>
<keyword evidence="1" id="KW-0812">Transmembrane</keyword>
<dbReference type="EMBL" id="SNYH01000004">
    <property type="protein sequence ID" value="TDQ25802.1"/>
    <property type="molecule type" value="Genomic_DNA"/>
</dbReference>
<comment type="caution">
    <text evidence="2">The sequence shown here is derived from an EMBL/GenBank/DDBJ whole genome shotgun (WGS) entry which is preliminary data.</text>
</comment>
<feature type="transmembrane region" description="Helical" evidence="1">
    <location>
        <begin position="90"/>
        <end position="110"/>
    </location>
</feature>
<dbReference type="RefSeq" id="WP_133536709.1">
    <property type="nucleotide sequence ID" value="NZ_SNYH01000004.1"/>
</dbReference>
<keyword evidence="1" id="KW-1133">Transmembrane helix</keyword>
<proteinExistence type="predicted"/>
<reference evidence="2 3" key="1">
    <citation type="submission" date="2019-03" db="EMBL/GenBank/DDBJ databases">
        <title>Genomic Encyclopedia of Type Strains, Phase III (KMG-III): the genomes of soil and plant-associated and newly described type strains.</title>
        <authorList>
            <person name="Whitman W."/>
        </authorList>
    </citation>
    <scope>NUCLEOTIDE SEQUENCE [LARGE SCALE GENOMIC DNA]</scope>
    <source>
        <strain evidence="2 3">CECT 8283</strain>
    </source>
</reference>